<accession>A0A645C6P4</accession>
<dbReference type="InterPro" id="IPR001310">
    <property type="entry name" value="Histidine_triad_HIT"/>
</dbReference>
<dbReference type="PROSITE" id="PS51084">
    <property type="entry name" value="HIT_2"/>
    <property type="match status" value="1"/>
</dbReference>
<dbReference type="PRINTS" id="PR00332">
    <property type="entry name" value="HISTRIAD"/>
</dbReference>
<dbReference type="GO" id="GO:0003824">
    <property type="term" value="F:catalytic activity"/>
    <property type="evidence" value="ECO:0007669"/>
    <property type="project" value="InterPro"/>
</dbReference>
<dbReference type="InterPro" id="IPR036265">
    <property type="entry name" value="HIT-like_sf"/>
</dbReference>
<dbReference type="EMBL" id="VSSQ01024877">
    <property type="protein sequence ID" value="MPM72661.1"/>
    <property type="molecule type" value="Genomic_DNA"/>
</dbReference>
<dbReference type="Pfam" id="PF01230">
    <property type="entry name" value="HIT"/>
    <property type="match status" value="1"/>
</dbReference>
<organism evidence="2">
    <name type="scientific">bioreactor metagenome</name>
    <dbReference type="NCBI Taxonomy" id="1076179"/>
    <lineage>
        <taxon>unclassified sequences</taxon>
        <taxon>metagenomes</taxon>
        <taxon>ecological metagenomes</taxon>
    </lineage>
</organism>
<feature type="domain" description="HIT" evidence="1">
    <location>
        <begin position="12"/>
        <end position="118"/>
    </location>
</feature>
<protein>
    <recommendedName>
        <fullName evidence="1">HIT domain-containing protein</fullName>
    </recommendedName>
</protein>
<gene>
    <name evidence="2" type="ORF">SDC9_119637</name>
</gene>
<reference evidence="2" key="1">
    <citation type="submission" date="2019-08" db="EMBL/GenBank/DDBJ databases">
        <authorList>
            <person name="Kucharzyk K."/>
            <person name="Murdoch R.W."/>
            <person name="Higgins S."/>
            <person name="Loffler F."/>
        </authorList>
    </citation>
    <scope>NUCLEOTIDE SEQUENCE</scope>
</reference>
<dbReference type="InterPro" id="IPR011146">
    <property type="entry name" value="HIT-like"/>
</dbReference>
<proteinExistence type="predicted"/>
<dbReference type="Gene3D" id="3.30.428.10">
    <property type="entry name" value="HIT-like"/>
    <property type="match status" value="1"/>
</dbReference>
<dbReference type="AlphaFoldDB" id="A0A645C6P4"/>
<sequence length="137" mass="15558">MTKMLKDMTRTLFEKIIDREIPAQIRYEDADFIAFDDISPRAPIHVLLVPKKPYATLEEVPESESAFYGQLIQTARKVAQQLGIADNYKLFMNVGQRVQSVAHLHLHIMGGWGKEKTLQDLDRSEAALVNDSGTSRE</sequence>
<dbReference type="SUPFAM" id="SSF54197">
    <property type="entry name" value="HIT-like"/>
    <property type="match status" value="1"/>
</dbReference>
<comment type="caution">
    <text evidence="2">The sequence shown here is derived from an EMBL/GenBank/DDBJ whole genome shotgun (WGS) entry which is preliminary data.</text>
</comment>
<dbReference type="PANTHER" id="PTHR23089">
    <property type="entry name" value="HISTIDINE TRIAD HIT PROTEIN"/>
    <property type="match status" value="1"/>
</dbReference>
<name>A0A645C6P4_9ZZZZ</name>
<evidence type="ECO:0000313" key="2">
    <source>
        <dbReference type="EMBL" id="MPM72661.1"/>
    </source>
</evidence>
<evidence type="ECO:0000259" key="1">
    <source>
        <dbReference type="PROSITE" id="PS51084"/>
    </source>
</evidence>